<keyword evidence="1" id="KW-1133">Transmembrane helix</keyword>
<protein>
    <submittedName>
        <fullName evidence="2">DUF1461 domain-containing protein</fullName>
    </submittedName>
</protein>
<reference evidence="2 3" key="1">
    <citation type="submission" date="2020-04" db="EMBL/GenBank/DDBJ databases">
        <authorList>
            <person name="Yoon J."/>
        </authorList>
    </citation>
    <scope>NUCLEOTIDE SEQUENCE [LARGE SCALE GENOMIC DNA]</scope>
    <source>
        <strain evidence="2 3">KMU-166</strain>
    </source>
</reference>
<evidence type="ECO:0000256" key="1">
    <source>
        <dbReference type="SAM" id="Phobius"/>
    </source>
</evidence>
<evidence type="ECO:0000313" key="2">
    <source>
        <dbReference type="EMBL" id="NKI18178.1"/>
    </source>
</evidence>
<keyword evidence="1" id="KW-0472">Membrane</keyword>
<dbReference type="Pfam" id="PF07314">
    <property type="entry name" value="Lit"/>
    <property type="match status" value="1"/>
</dbReference>
<keyword evidence="3" id="KW-1185">Reference proteome</keyword>
<feature type="transmembrane region" description="Helical" evidence="1">
    <location>
        <begin position="59"/>
        <end position="77"/>
    </location>
</feature>
<feature type="transmembrane region" description="Helical" evidence="1">
    <location>
        <begin position="173"/>
        <end position="190"/>
    </location>
</feature>
<evidence type="ECO:0000313" key="3">
    <source>
        <dbReference type="Proteomes" id="UP000765845"/>
    </source>
</evidence>
<dbReference type="Proteomes" id="UP000765845">
    <property type="component" value="Unassembled WGS sequence"/>
</dbReference>
<dbReference type="EMBL" id="JAAWWK010000004">
    <property type="protein sequence ID" value="NKI18178.1"/>
    <property type="molecule type" value="Genomic_DNA"/>
</dbReference>
<feature type="transmembrane region" description="Helical" evidence="1">
    <location>
        <begin position="202"/>
        <end position="228"/>
    </location>
</feature>
<dbReference type="RefSeq" id="WP_168450705.1">
    <property type="nucleotide sequence ID" value="NZ_JAAWWK010000004.1"/>
</dbReference>
<feature type="transmembrane region" description="Helical" evidence="1">
    <location>
        <begin position="257"/>
        <end position="276"/>
    </location>
</feature>
<keyword evidence="1" id="KW-0812">Transmembrane</keyword>
<proteinExistence type="predicted"/>
<organism evidence="2 3">
    <name type="scientific">Spongiibacter thalassae</name>
    <dbReference type="NCBI Taxonomy" id="2721624"/>
    <lineage>
        <taxon>Bacteria</taxon>
        <taxon>Pseudomonadati</taxon>
        <taxon>Pseudomonadota</taxon>
        <taxon>Gammaproteobacteria</taxon>
        <taxon>Cellvibrionales</taxon>
        <taxon>Spongiibacteraceae</taxon>
        <taxon>Spongiibacter</taxon>
    </lineage>
</organism>
<accession>A0ABX1GG80</accession>
<comment type="caution">
    <text evidence="2">The sequence shown here is derived from an EMBL/GenBank/DDBJ whole genome shotgun (WGS) entry which is preliminary data.</text>
</comment>
<sequence length="294" mass="33551">MVKTGFLAGEHSRGRCFLREQRLFYGIAAGGSSLLCPAFALNLDRKPMQNRLIAPLRQFLYSALTLLVCLYMSWHALLSVDFFYGFWHDNVGIAENIAEMGPQNRYRQGFEDTERAERLAVFGEICRAISNGGEGLADIHYTGPSGQPVPLLHRAEIIHLQDVANLVTTTQTLKPWVVALWLGVVVLFLYRRWAFPGYRRLLWLYSGAIAIAVIAILSVGWVEIFYAAHRWVFPDDHQWFFYYQDSLMSTMMKAPDLFLYIGVTLLLLALLLFVLMHQALMTASRRRNTCAPPR</sequence>
<feature type="transmembrane region" description="Helical" evidence="1">
    <location>
        <begin position="23"/>
        <end position="43"/>
    </location>
</feature>
<gene>
    <name evidence="2" type="ORF">HCU74_12255</name>
</gene>
<dbReference type="InterPro" id="IPR010178">
    <property type="entry name" value="Lit"/>
</dbReference>
<name>A0ABX1GG80_9GAMM</name>